<dbReference type="RefSeq" id="WP_042680292.1">
    <property type="nucleotide sequence ID" value="NZ_CP006965.1"/>
</dbReference>
<feature type="transmembrane region" description="Helical" evidence="1">
    <location>
        <begin position="5"/>
        <end position="24"/>
    </location>
</feature>
<evidence type="ECO:0000256" key="1">
    <source>
        <dbReference type="SAM" id="Phobius"/>
    </source>
</evidence>
<evidence type="ECO:0000313" key="3">
    <source>
        <dbReference type="Proteomes" id="UP000019027"/>
    </source>
</evidence>
<reference evidence="2 3" key="1">
    <citation type="journal article" date="2014" name="Int. J. Syst. Evol. Microbiol.">
        <title>Thermococcus paralvinellae sp. nov. and Thermococcus cleftensis sp. nov. of hyperthermophilic heterotrophs from deep-sea hydrothermal vents.</title>
        <authorList>
            <person name="Hensley S.A."/>
            <person name="Jung J.H."/>
            <person name="Park C.S."/>
            <person name="Holden J.F."/>
        </authorList>
    </citation>
    <scope>NUCLEOTIDE SEQUENCE [LARGE SCALE GENOMIC DNA]</scope>
    <source>
        <strain evidence="2 3">ES1</strain>
    </source>
</reference>
<keyword evidence="1" id="KW-1133">Transmembrane helix</keyword>
<keyword evidence="3" id="KW-1185">Reference proteome</keyword>
<dbReference type="HOGENOM" id="CLU_2679129_0_0_2"/>
<keyword evidence="1" id="KW-0472">Membrane</keyword>
<dbReference type="EMBL" id="CP006965">
    <property type="protein sequence ID" value="AHF80077.1"/>
    <property type="molecule type" value="Genomic_DNA"/>
</dbReference>
<dbReference type="GeneID" id="24906128"/>
<evidence type="ECO:0000313" key="2">
    <source>
        <dbReference type="EMBL" id="AHF80077.1"/>
    </source>
</evidence>
<protein>
    <submittedName>
        <fullName evidence="2">Uncharacterized protein</fullName>
    </submittedName>
</protein>
<dbReference type="AlphaFoldDB" id="W0I5R9"/>
<name>W0I5R9_9EURY</name>
<proteinExistence type="predicted"/>
<organism evidence="2 3">
    <name type="scientific">Thermococcus paralvinellae</name>
    <dbReference type="NCBI Taxonomy" id="582419"/>
    <lineage>
        <taxon>Archaea</taxon>
        <taxon>Methanobacteriati</taxon>
        <taxon>Methanobacteriota</taxon>
        <taxon>Thermococci</taxon>
        <taxon>Thermococcales</taxon>
        <taxon>Thermococcaceae</taxon>
        <taxon>Thermococcus</taxon>
    </lineage>
</organism>
<accession>W0I5R9</accession>
<feature type="transmembrane region" description="Helical" evidence="1">
    <location>
        <begin position="30"/>
        <end position="47"/>
    </location>
</feature>
<dbReference type="KEGG" id="ths:TES1_0689"/>
<dbReference type="Proteomes" id="UP000019027">
    <property type="component" value="Chromosome"/>
</dbReference>
<keyword evidence="1" id="KW-0812">Transmembrane</keyword>
<sequence length="74" mass="8894">MRTFLFMLLLPVFFVIFIILTVYAFVHYGILPTFFVILGLSILPFLMREIREAIRKRRKNEFEAEAEKYGIKVY</sequence>
<gene>
    <name evidence="2" type="ORF">TES1_0689</name>
</gene>
<dbReference type="STRING" id="582419.TES1_0689"/>